<keyword evidence="2" id="KW-1185">Reference proteome</keyword>
<dbReference type="EMBL" id="JANAVB010004597">
    <property type="protein sequence ID" value="KAJ6848725.1"/>
    <property type="molecule type" value="Genomic_DNA"/>
</dbReference>
<evidence type="ECO:0000313" key="1">
    <source>
        <dbReference type="EMBL" id="KAJ6848725.1"/>
    </source>
</evidence>
<accession>A0AAX6I8G0</accession>
<protein>
    <submittedName>
        <fullName evidence="1">Gamma carbonic anhydrase-like 1, mitochondrial</fullName>
    </submittedName>
</protein>
<dbReference type="Proteomes" id="UP001140949">
    <property type="component" value="Unassembled WGS sequence"/>
</dbReference>
<proteinExistence type="predicted"/>
<name>A0AAX6I8G0_IRIPA</name>
<comment type="caution">
    <text evidence="1">The sequence shown here is derived from an EMBL/GenBank/DDBJ whole genome shotgun (WGS) entry which is preliminary data.</text>
</comment>
<sequence>MISTLEEINSLRGPLGRNCATKCMMLLVKDVVTSGTRKLGCLVFSLRSLLTCL</sequence>
<evidence type="ECO:0000313" key="2">
    <source>
        <dbReference type="Proteomes" id="UP001140949"/>
    </source>
</evidence>
<gene>
    <name evidence="1" type="ORF">M6B38_274725</name>
</gene>
<reference evidence="1" key="1">
    <citation type="journal article" date="2023" name="GigaByte">
        <title>Genome assembly of the bearded iris, Iris pallida Lam.</title>
        <authorList>
            <person name="Bruccoleri R.E."/>
            <person name="Oakeley E.J."/>
            <person name="Faust A.M.E."/>
            <person name="Altorfer M."/>
            <person name="Dessus-Babus S."/>
            <person name="Burckhardt D."/>
            <person name="Oertli M."/>
            <person name="Naumann U."/>
            <person name="Petersen F."/>
            <person name="Wong J."/>
        </authorList>
    </citation>
    <scope>NUCLEOTIDE SEQUENCE</scope>
    <source>
        <strain evidence="1">GSM-AAB239-AS_SAM_17_03QT</strain>
    </source>
</reference>
<dbReference type="AlphaFoldDB" id="A0AAX6I8G0"/>
<organism evidence="1 2">
    <name type="scientific">Iris pallida</name>
    <name type="common">Sweet iris</name>
    <dbReference type="NCBI Taxonomy" id="29817"/>
    <lineage>
        <taxon>Eukaryota</taxon>
        <taxon>Viridiplantae</taxon>
        <taxon>Streptophyta</taxon>
        <taxon>Embryophyta</taxon>
        <taxon>Tracheophyta</taxon>
        <taxon>Spermatophyta</taxon>
        <taxon>Magnoliopsida</taxon>
        <taxon>Liliopsida</taxon>
        <taxon>Asparagales</taxon>
        <taxon>Iridaceae</taxon>
        <taxon>Iridoideae</taxon>
        <taxon>Irideae</taxon>
        <taxon>Iris</taxon>
    </lineage>
</organism>
<reference evidence="1" key="2">
    <citation type="submission" date="2023-04" db="EMBL/GenBank/DDBJ databases">
        <authorList>
            <person name="Bruccoleri R.E."/>
            <person name="Oakeley E.J."/>
            <person name="Faust A.-M."/>
            <person name="Dessus-Babus S."/>
            <person name="Altorfer M."/>
            <person name="Burckhardt D."/>
            <person name="Oertli M."/>
            <person name="Naumann U."/>
            <person name="Petersen F."/>
            <person name="Wong J."/>
        </authorList>
    </citation>
    <scope>NUCLEOTIDE SEQUENCE</scope>
    <source>
        <strain evidence="1">GSM-AAB239-AS_SAM_17_03QT</strain>
        <tissue evidence="1">Leaf</tissue>
    </source>
</reference>